<feature type="non-terminal residue" evidence="2">
    <location>
        <position position="331"/>
    </location>
</feature>
<name>A0A1C7NF40_9FUNG</name>
<comment type="caution">
    <text evidence="2">The sequence shown here is derived from an EMBL/GenBank/DDBJ whole genome shotgun (WGS) entry which is preliminary data.</text>
</comment>
<keyword evidence="3" id="KW-1185">Reference proteome</keyword>
<dbReference type="InParanoid" id="A0A1C7NF40"/>
<feature type="compositionally biased region" description="Basic and acidic residues" evidence="1">
    <location>
        <begin position="173"/>
        <end position="189"/>
    </location>
</feature>
<organism evidence="2 3">
    <name type="scientific">Choanephora cucurbitarum</name>
    <dbReference type="NCBI Taxonomy" id="101091"/>
    <lineage>
        <taxon>Eukaryota</taxon>
        <taxon>Fungi</taxon>
        <taxon>Fungi incertae sedis</taxon>
        <taxon>Mucoromycota</taxon>
        <taxon>Mucoromycotina</taxon>
        <taxon>Mucoromycetes</taxon>
        <taxon>Mucorales</taxon>
        <taxon>Mucorineae</taxon>
        <taxon>Choanephoraceae</taxon>
        <taxon>Choanephoroideae</taxon>
        <taxon>Choanephora</taxon>
    </lineage>
</organism>
<dbReference type="OrthoDB" id="2138242at2759"/>
<proteinExistence type="predicted"/>
<feature type="region of interest" description="Disordered" evidence="1">
    <location>
        <begin position="165"/>
        <end position="206"/>
    </location>
</feature>
<dbReference type="EMBL" id="LUGH01000202">
    <property type="protein sequence ID" value="OBZ87715.1"/>
    <property type="molecule type" value="Genomic_DNA"/>
</dbReference>
<dbReference type="AlphaFoldDB" id="A0A1C7NF40"/>
<dbReference type="Proteomes" id="UP000093000">
    <property type="component" value="Unassembled WGS sequence"/>
</dbReference>
<accession>A0A1C7NF40</accession>
<evidence type="ECO:0000313" key="2">
    <source>
        <dbReference type="EMBL" id="OBZ87715.1"/>
    </source>
</evidence>
<feature type="compositionally biased region" description="Low complexity" evidence="1">
    <location>
        <begin position="301"/>
        <end position="310"/>
    </location>
</feature>
<gene>
    <name evidence="2" type="ORF">A0J61_04235</name>
</gene>
<evidence type="ECO:0000256" key="1">
    <source>
        <dbReference type="SAM" id="MobiDB-lite"/>
    </source>
</evidence>
<protein>
    <submittedName>
        <fullName evidence="2">Uncharacterized protein</fullName>
    </submittedName>
</protein>
<feature type="region of interest" description="Disordered" evidence="1">
    <location>
        <begin position="259"/>
        <end position="331"/>
    </location>
</feature>
<sequence>MHLLSLLLGHYEKDKPFHLYRAEGTNTLLFRFADVVSIFNLTADRLPSDGSYFIDRESPYDAYVTTTDLAALAVRQNKFLLAELCKLKPMDYAASLDESILSNLPRFVYHQSRKDDTQYTATHLTVVDHSTFKIKSEPKSPPPLSNHISSDPMALNTMLIGAGSQQQIRRPSRVLEEQPLPKKQKKDELPTLLPKSVHTVSSQQPQASGLLAKRLNNNKNARHLTIYAPSYGEQLNTAIRSAPLNSNFRQQIKYNQQHYHPHHSNQLTQPHPLSQATMLSPSSSNATSATHSEFAIPPIVPSQHQQQQQPHIHHPPHTAHPSSMHHPSHFP</sequence>
<feature type="compositionally biased region" description="Polar residues" evidence="1">
    <location>
        <begin position="259"/>
        <end position="291"/>
    </location>
</feature>
<evidence type="ECO:0000313" key="3">
    <source>
        <dbReference type="Proteomes" id="UP000093000"/>
    </source>
</evidence>
<reference evidence="2 3" key="1">
    <citation type="submission" date="2016-03" db="EMBL/GenBank/DDBJ databases">
        <title>Choanephora cucurbitarum.</title>
        <authorList>
            <person name="Min B."/>
            <person name="Park H."/>
            <person name="Park J.-H."/>
            <person name="Shin H.-D."/>
            <person name="Choi I.-G."/>
        </authorList>
    </citation>
    <scope>NUCLEOTIDE SEQUENCE [LARGE SCALE GENOMIC DNA]</scope>
    <source>
        <strain evidence="2 3">KUS-F28377</strain>
    </source>
</reference>